<dbReference type="InParanoid" id="L0P9H9"/>
<comment type="caution">
    <text evidence="1">The sequence shown here is derived from an EMBL/GenBank/DDBJ whole genome shotgun (WGS) entry which is preliminary data.</text>
</comment>
<gene>
    <name evidence="1" type="ORF">PNEJI1_003060</name>
</gene>
<dbReference type="Proteomes" id="UP000010422">
    <property type="component" value="Unassembled WGS sequence"/>
</dbReference>
<dbReference type="EMBL" id="CAKM01000116">
    <property type="protein sequence ID" value="CCJ28749.1"/>
    <property type="molecule type" value="Genomic_DNA"/>
</dbReference>
<proteinExistence type="predicted"/>
<feature type="non-terminal residue" evidence="1">
    <location>
        <position position="1"/>
    </location>
</feature>
<dbReference type="VEuPathDB" id="FungiDB:PNEJI1_003060"/>
<organism evidence="2">
    <name type="scientific">Pneumocystis jirovecii</name>
    <name type="common">Human pneumocystis pneumonia agent</name>
    <dbReference type="NCBI Taxonomy" id="42068"/>
    <lineage>
        <taxon>Eukaryota</taxon>
        <taxon>Fungi</taxon>
        <taxon>Dikarya</taxon>
        <taxon>Ascomycota</taxon>
        <taxon>Taphrinomycotina</taxon>
        <taxon>Pneumocystomycetes</taxon>
        <taxon>Pneumocystaceae</taxon>
        <taxon>Pneumocystis</taxon>
    </lineage>
</organism>
<evidence type="ECO:0000313" key="1">
    <source>
        <dbReference type="EMBL" id="CCJ28749.1"/>
    </source>
</evidence>
<protein>
    <submittedName>
        <fullName evidence="1">Uncharacterized protein</fullName>
    </submittedName>
</protein>
<dbReference type="AlphaFoldDB" id="L0P9H9"/>
<accession>L0P9H9</accession>
<evidence type="ECO:0000313" key="2">
    <source>
        <dbReference type="Proteomes" id="UP000010422"/>
    </source>
</evidence>
<name>L0P9H9_PNEJI</name>
<reference evidence="1 2" key="1">
    <citation type="journal article" date="2012" name="MBio">
        <title>De novo assembly of the Pneumocystis jirovecii genome from a single bronchoalveolar lavage fluid specimen from a patient.</title>
        <authorList>
            <person name="Cisse O.H."/>
            <person name="Pagni M."/>
            <person name="Hauser P.M."/>
        </authorList>
    </citation>
    <scope>NUCLEOTIDE SEQUENCE [LARGE SCALE GENOMIC DNA]</scope>
    <source>
        <strain evidence="1 2">SE8</strain>
    </source>
</reference>
<sequence length="100" mass="11871">SFRTERIQKNNYKFKINRPKSASSQSNFFLQNINKKNKSDSSEEYFKHTYSTLLEDGTLDYKTVFYNKDGYAMSSTANIYTTNNDKSVENIPRYEMKIHR</sequence>